<reference evidence="2" key="1">
    <citation type="submission" date="2018-12" db="EMBL/GenBank/DDBJ databases">
        <title>Tengunoibacter tsumagoiensis gen. nov., sp. nov., Dictyobacter kobayashii sp. nov., D. alpinus sp. nov., and D. joshuensis sp. nov. and description of Dictyobacteraceae fam. nov. within the order Ktedonobacterales isolated from Tengu-no-mugimeshi.</title>
        <authorList>
            <person name="Wang C.M."/>
            <person name="Zheng Y."/>
            <person name="Sakai Y."/>
            <person name="Toyoda A."/>
            <person name="Minakuchi Y."/>
            <person name="Abe K."/>
            <person name="Yokota A."/>
            <person name="Yabe S."/>
        </authorList>
    </citation>
    <scope>NUCLEOTIDE SEQUENCE [LARGE SCALE GENOMIC DNA]</scope>
    <source>
        <strain evidence="2">Uno3</strain>
    </source>
</reference>
<dbReference type="Proteomes" id="UP000287352">
    <property type="component" value="Unassembled WGS sequence"/>
</dbReference>
<protein>
    <recommendedName>
        <fullName evidence="3">Pyrrolo-quinoline quinone</fullName>
    </recommendedName>
</protein>
<dbReference type="InterPro" id="IPR011047">
    <property type="entry name" value="Quinoprotein_ADH-like_sf"/>
</dbReference>
<sequence length="565" mass="60164">MFLPLVTTASKLVAARGHTEVHSSGVAVTTYHNDNLRTGQNLRETLLTTSNVNVHSFGRKVVYPVDGKVAAQPLYLPNVPIGGNTHNVVYVATENDSVYAFDSDATQAGAPLWQTSFIHPPTVTPVYASDIFGHGSATVSGDPIGITGTPVIDTTTGTLFVVSMTKEGGAFIQRLHALDIQTGNDKPGSPLQITASVAGHSADSKNGMVYFDAQKEQQRAALLLLNHNVYIAWASFGDRKDYHGWVLGYSYDGKHLSQIHAGIYNDMPNGEDGGIWMGASGPSADAEGNIYAISGNGTFNLNQGGSDAGDTILKLSTKSGLQLVDYFTPFNQKCLDTFDKDLGSSGALLLPDQTGTKHPHELLGIGKEGRLYLLDRDTMGKYVSDQQLKCIRSGAPANAEQFRTDVDHAVEEFPIGITGAMFGSMGYWQGTTKSGPLVYIGGFKHPLEAFQLKNGLLPSTVSSQSTETFAFSGATPSVSSNGNLAGTGIVWVTGSVNCPDPGCTPLGPAILRAYDATDLKHELFSSDQNPKRDQLDSYMKFSVPTVADGHVFVATQTGLSIYGLL</sequence>
<comment type="caution">
    <text evidence="1">The sequence shown here is derived from an EMBL/GenBank/DDBJ whole genome shotgun (WGS) entry which is preliminary data.</text>
</comment>
<evidence type="ECO:0000313" key="2">
    <source>
        <dbReference type="Proteomes" id="UP000287352"/>
    </source>
</evidence>
<dbReference type="EMBL" id="BIFR01000001">
    <property type="protein sequence ID" value="GCE13220.1"/>
    <property type="molecule type" value="Genomic_DNA"/>
</dbReference>
<name>A0A402A254_9CHLR</name>
<evidence type="ECO:0000313" key="1">
    <source>
        <dbReference type="EMBL" id="GCE13220.1"/>
    </source>
</evidence>
<gene>
    <name evidence="1" type="ORF">KTT_30790</name>
</gene>
<keyword evidence="2" id="KW-1185">Reference proteome</keyword>
<accession>A0A402A254</accession>
<dbReference type="AlphaFoldDB" id="A0A402A254"/>
<dbReference type="SUPFAM" id="SSF50998">
    <property type="entry name" value="Quinoprotein alcohol dehydrogenase-like"/>
    <property type="match status" value="1"/>
</dbReference>
<dbReference type="InterPro" id="IPR015943">
    <property type="entry name" value="WD40/YVTN_repeat-like_dom_sf"/>
</dbReference>
<dbReference type="Gene3D" id="2.130.10.10">
    <property type="entry name" value="YVTN repeat-like/Quinoprotein amine dehydrogenase"/>
    <property type="match status" value="1"/>
</dbReference>
<evidence type="ECO:0008006" key="3">
    <source>
        <dbReference type="Google" id="ProtNLM"/>
    </source>
</evidence>
<organism evidence="1 2">
    <name type="scientific">Tengunoibacter tsumagoiensis</name>
    <dbReference type="NCBI Taxonomy" id="2014871"/>
    <lineage>
        <taxon>Bacteria</taxon>
        <taxon>Bacillati</taxon>
        <taxon>Chloroflexota</taxon>
        <taxon>Ktedonobacteria</taxon>
        <taxon>Ktedonobacterales</taxon>
        <taxon>Dictyobacteraceae</taxon>
        <taxon>Tengunoibacter</taxon>
    </lineage>
</organism>
<proteinExistence type="predicted"/>